<gene>
    <name evidence="1" type="ORF">CEXT_583831</name>
</gene>
<dbReference type="EMBL" id="BPLR01017409">
    <property type="protein sequence ID" value="GIY91392.1"/>
    <property type="molecule type" value="Genomic_DNA"/>
</dbReference>
<keyword evidence="2" id="KW-1185">Reference proteome</keyword>
<feature type="non-terminal residue" evidence="1">
    <location>
        <position position="61"/>
    </location>
</feature>
<organism evidence="1 2">
    <name type="scientific">Caerostris extrusa</name>
    <name type="common">Bark spider</name>
    <name type="synonym">Caerostris bankana</name>
    <dbReference type="NCBI Taxonomy" id="172846"/>
    <lineage>
        <taxon>Eukaryota</taxon>
        <taxon>Metazoa</taxon>
        <taxon>Ecdysozoa</taxon>
        <taxon>Arthropoda</taxon>
        <taxon>Chelicerata</taxon>
        <taxon>Arachnida</taxon>
        <taxon>Araneae</taxon>
        <taxon>Araneomorphae</taxon>
        <taxon>Entelegynae</taxon>
        <taxon>Araneoidea</taxon>
        <taxon>Araneidae</taxon>
        <taxon>Caerostris</taxon>
    </lineage>
</organism>
<protein>
    <submittedName>
        <fullName evidence="1">Uncharacterized protein</fullName>
    </submittedName>
</protein>
<sequence>MQMVLREEDGRDKLLLKGLLDRDIEFPNHDNLIQNPISNRVCAVNSHDKLARHFVSRLRRK</sequence>
<accession>A0AAV4X824</accession>
<evidence type="ECO:0000313" key="2">
    <source>
        <dbReference type="Proteomes" id="UP001054945"/>
    </source>
</evidence>
<dbReference type="AlphaFoldDB" id="A0AAV4X824"/>
<name>A0AAV4X824_CAEEX</name>
<comment type="caution">
    <text evidence="1">The sequence shown here is derived from an EMBL/GenBank/DDBJ whole genome shotgun (WGS) entry which is preliminary data.</text>
</comment>
<dbReference type="Proteomes" id="UP001054945">
    <property type="component" value="Unassembled WGS sequence"/>
</dbReference>
<reference evidence="1 2" key="1">
    <citation type="submission" date="2021-06" db="EMBL/GenBank/DDBJ databases">
        <title>Caerostris extrusa draft genome.</title>
        <authorList>
            <person name="Kono N."/>
            <person name="Arakawa K."/>
        </authorList>
    </citation>
    <scope>NUCLEOTIDE SEQUENCE [LARGE SCALE GENOMIC DNA]</scope>
</reference>
<evidence type="ECO:0000313" key="1">
    <source>
        <dbReference type="EMBL" id="GIY91392.1"/>
    </source>
</evidence>
<proteinExistence type="predicted"/>